<dbReference type="GO" id="GO:0032259">
    <property type="term" value="P:methylation"/>
    <property type="evidence" value="ECO:0007669"/>
    <property type="project" value="UniProtKB-KW"/>
</dbReference>
<keyword evidence="1" id="KW-0489">Methyltransferase</keyword>
<dbReference type="EMBL" id="AP025698">
    <property type="protein sequence ID" value="BDH80064.1"/>
    <property type="molecule type" value="Genomic_DNA"/>
</dbReference>
<dbReference type="GO" id="GO:0008168">
    <property type="term" value="F:methyltransferase activity"/>
    <property type="evidence" value="ECO:0007669"/>
    <property type="project" value="UniProtKB-KW"/>
</dbReference>
<evidence type="ECO:0000313" key="1">
    <source>
        <dbReference type="EMBL" id="BDH80064.1"/>
    </source>
</evidence>
<keyword evidence="1" id="KW-0808">Transferase</keyword>
<gene>
    <name evidence="1" type="ORF">MTTB_14430</name>
</gene>
<dbReference type="Proteomes" id="UP000831817">
    <property type="component" value="Chromosome"/>
</dbReference>
<keyword evidence="2" id="KW-1185">Reference proteome</keyword>
<name>A0ABN6PGM8_9EURY</name>
<protein>
    <submittedName>
        <fullName evidence="1">Methyltransferase</fullName>
    </submittedName>
</protein>
<organism evidence="1 2">
    <name type="scientific">Methanothermobacter tenebrarum</name>
    <dbReference type="NCBI Taxonomy" id="680118"/>
    <lineage>
        <taxon>Archaea</taxon>
        <taxon>Methanobacteriati</taxon>
        <taxon>Methanobacteriota</taxon>
        <taxon>Methanomada group</taxon>
        <taxon>Methanobacteria</taxon>
        <taxon>Methanobacteriales</taxon>
        <taxon>Methanobacteriaceae</taxon>
        <taxon>Methanothermobacter</taxon>
    </lineage>
</organism>
<dbReference type="SUPFAM" id="SSF53335">
    <property type="entry name" value="S-adenosyl-L-methionine-dependent methyltransferases"/>
    <property type="match status" value="1"/>
</dbReference>
<proteinExistence type="predicted"/>
<accession>A0ABN6PGM8</accession>
<dbReference type="InterPro" id="IPR029063">
    <property type="entry name" value="SAM-dependent_MTases_sf"/>
</dbReference>
<evidence type="ECO:0000313" key="2">
    <source>
        <dbReference type="Proteomes" id="UP000831817"/>
    </source>
</evidence>
<reference evidence="1 2" key="1">
    <citation type="submission" date="2022-04" db="EMBL/GenBank/DDBJ databases">
        <title>Complete genome of Methanothermobacter tenebrarum strain RMAS.</title>
        <authorList>
            <person name="Nakamura K."/>
            <person name="Oshima K."/>
            <person name="Hattori M."/>
            <person name="Kamagata Y."/>
            <person name="Takamizawa K."/>
        </authorList>
    </citation>
    <scope>NUCLEOTIDE SEQUENCE [LARGE SCALE GENOMIC DNA]</scope>
    <source>
        <strain evidence="1 2">RMAS</strain>
    </source>
</reference>
<dbReference type="CDD" id="cd02440">
    <property type="entry name" value="AdoMet_MTases"/>
    <property type="match status" value="1"/>
</dbReference>
<sequence>MGLKCECGGECILDRRSLLEKIKGFYNGCKDCYDFHLDKRIPLEDQVDLEAVDRDWGKCGCGKRHLDTTMGHILVIMVEEGLLDKGSTLRSVGTPLMSIGYPLSRPPFLLPKSLILLSERLDKRTAKRIIREVPEVKGVIKGDPRMTVGILDSEHEPVVYERLAGCDMRCDIIKTRIGALCIYKRQSRIHIESPGSSYLKLMSLYNILKKFKGSFKVIDATCGPGTLGLFALFAGASKVIFNDIWSDGLEMTLINLEVNWLKGGKQEDFEVYNEDIRDLPGLIDEEYDLCIVDPFPGVNVSPFVEASRRLAREVILIR</sequence>
<dbReference type="Gene3D" id="3.40.50.150">
    <property type="entry name" value="Vaccinia Virus protein VP39"/>
    <property type="match status" value="1"/>
</dbReference>